<keyword evidence="2" id="KW-1133">Transmembrane helix</keyword>
<dbReference type="KEGG" id="dpf:ON006_23870"/>
<keyword evidence="1" id="KW-0175">Coiled coil</keyword>
<keyword evidence="4" id="KW-1185">Reference proteome</keyword>
<protein>
    <submittedName>
        <fullName evidence="3">Uncharacterized protein</fullName>
    </submittedName>
</protein>
<reference evidence="3" key="1">
    <citation type="submission" date="2022-11" db="EMBL/GenBank/DDBJ databases">
        <title>Dyadobacter pollutisoli sp. nov., isolated from plastic dumped soil.</title>
        <authorList>
            <person name="Kim J.M."/>
            <person name="Kim K.R."/>
            <person name="Lee J.K."/>
            <person name="Hao L."/>
            <person name="Jeon C.O."/>
        </authorList>
    </citation>
    <scope>NUCLEOTIDE SEQUENCE</scope>
    <source>
        <strain evidence="3">U1</strain>
    </source>
</reference>
<feature type="coiled-coil region" evidence="1">
    <location>
        <begin position="129"/>
        <end position="219"/>
    </location>
</feature>
<name>A0A9E8SK19_9BACT</name>
<dbReference type="RefSeq" id="WP_244822532.1">
    <property type="nucleotide sequence ID" value="NZ_CP112998.1"/>
</dbReference>
<keyword evidence="2" id="KW-0472">Membrane</keyword>
<sequence length="317" mass="34733">MEPVNKNQRKTAIGRFVGMYMLSLTFPIVAVYLLLRVPDSVSASEAKRYRQIVEEQTPMLVDTDTLSHISRRLIQLDGAYSSATDEMAKATARTQLVDIESRINSIMSHFNALSATAVHEQNKRLSTGIAKLTEALVTYRQTIGELRRTLDSKGIDVQVVNDLRNQINMKDLEIKSMERQLLAGGGGGGGGGGGADPAAKELQTKVTALQRDLDNCKSAKSGGGGGGGGDAAAIQRQLDECLAAKNGTAVTYREWLRYSEAEGYFQLLTQGNLRKNDRKVYYDQAKQIFDGLQLSTANKEMKSKATERLISLQKNQP</sequence>
<dbReference type="EMBL" id="CP112998">
    <property type="protein sequence ID" value="WAC10769.1"/>
    <property type="molecule type" value="Genomic_DNA"/>
</dbReference>
<organism evidence="3 4">
    <name type="scientific">Dyadobacter pollutisoli</name>
    <dbReference type="NCBI Taxonomy" id="2910158"/>
    <lineage>
        <taxon>Bacteria</taxon>
        <taxon>Pseudomonadati</taxon>
        <taxon>Bacteroidota</taxon>
        <taxon>Cytophagia</taxon>
        <taxon>Cytophagales</taxon>
        <taxon>Spirosomataceae</taxon>
        <taxon>Dyadobacter</taxon>
    </lineage>
</organism>
<evidence type="ECO:0000313" key="3">
    <source>
        <dbReference type="EMBL" id="WAC10769.1"/>
    </source>
</evidence>
<dbReference type="AlphaFoldDB" id="A0A9E8SK19"/>
<evidence type="ECO:0000313" key="4">
    <source>
        <dbReference type="Proteomes" id="UP001164653"/>
    </source>
</evidence>
<gene>
    <name evidence="3" type="ORF">ON006_23870</name>
</gene>
<feature type="transmembrane region" description="Helical" evidence="2">
    <location>
        <begin position="12"/>
        <end position="35"/>
    </location>
</feature>
<dbReference type="Proteomes" id="UP001164653">
    <property type="component" value="Chromosome"/>
</dbReference>
<evidence type="ECO:0000256" key="1">
    <source>
        <dbReference type="SAM" id="Coils"/>
    </source>
</evidence>
<keyword evidence="2" id="KW-0812">Transmembrane</keyword>
<evidence type="ECO:0000256" key="2">
    <source>
        <dbReference type="SAM" id="Phobius"/>
    </source>
</evidence>
<proteinExistence type="predicted"/>
<accession>A0A9E8SK19</accession>